<gene>
    <name evidence="1" type="ORF">PBV87_12820</name>
</gene>
<evidence type="ECO:0000313" key="1">
    <source>
        <dbReference type="EMBL" id="MDA3732371.1"/>
    </source>
</evidence>
<dbReference type="AlphaFoldDB" id="A0AA42DPF9"/>
<accession>A0AA42DPF9</accession>
<dbReference type="EMBL" id="JAQIFT010000047">
    <property type="protein sequence ID" value="MDA3732371.1"/>
    <property type="molecule type" value="Genomic_DNA"/>
</dbReference>
<proteinExistence type="predicted"/>
<dbReference type="RefSeq" id="WP_271012549.1">
    <property type="nucleotide sequence ID" value="NZ_JAQIFT010000047.1"/>
</dbReference>
<reference evidence="1" key="1">
    <citation type="journal article" date="2023" name="Int. J. Syst. Evol. Microbiol.">
        <title>&lt;i&gt;Holtiella tumoricola&lt;/i&gt; gen. nov. sp. nov., isolated from a human clinical sample.</title>
        <authorList>
            <person name="Allen-Vercoe E."/>
            <person name="Daigneault M.C."/>
            <person name="Vancuren S.J."/>
            <person name="Cochrane K."/>
            <person name="O'Neal L.L."/>
            <person name="Sankaranarayanan K."/>
            <person name="Lawson P.A."/>
        </authorList>
    </citation>
    <scope>NUCLEOTIDE SEQUENCE</scope>
    <source>
        <strain evidence="1">CC70A</strain>
    </source>
</reference>
<keyword evidence="2" id="KW-1185">Reference proteome</keyword>
<protein>
    <submittedName>
        <fullName evidence="1">Uncharacterized protein</fullName>
    </submittedName>
</protein>
<organism evidence="1 2">
    <name type="scientific">Holtiella tumoricola</name>
    <dbReference type="NCBI Taxonomy" id="3018743"/>
    <lineage>
        <taxon>Bacteria</taxon>
        <taxon>Bacillati</taxon>
        <taxon>Bacillota</taxon>
        <taxon>Clostridia</taxon>
        <taxon>Lachnospirales</taxon>
        <taxon>Cellulosilyticaceae</taxon>
        <taxon>Holtiella</taxon>
    </lineage>
</organism>
<sequence>MSTYEGEYNCRYVVNMLTGEISRFHGWIEGFAMISQKEHDPFGVYWQAFRTNFRPTDDK</sequence>
<evidence type="ECO:0000313" key="2">
    <source>
        <dbReference type="Proteomes" id="UP001169242"/>
    </source>
</evidence>
<name>A0AA42DPF9_9FIRM</name>
<dbReference type="Proteomes" id="UP001169242">
    <property type="component" value="Unassembled WGS sequence"/>
</dbReference>
<comment type="caution">
    <text evidence="1">The sequence shown here is derived from an EMBL/GenBank/DDBJ whole genome shotgun (WGS) entry which is preliminary data.</text>
</comment>